<dbReference type="EMBL" id="CM039426">
    <property type="protein sequence ID" value="KAI4356797.1"/>
    <property type="molecule type" value="Genomic_DNA"/>
</dbReference>
<protein>
    <submittedName>
        <fullName evidence="1">Uncharacterized protein</fullName>
    </submittedName>
</protein>
<name>A0ACB9Q7J7_BAUVA</name>
<keyword evidence="2" id="KW-1185">Reference proteome</keyword>
<evidence type="ECO:0000313" key="1">
    <source>
        <dbReference type="EMBL" id="KAI4356797.1"/>
    </source>
</evidence>
<sequence length="516" mass="58266">MAAELVTALLTQLATLIGQEAAQEVKLVVGAEEQVEKITSNLQAIQDVLEDAEKKQVKQADVRDWLYKLKQASYDIDDVLDERNTAILKLKIEKEAILAQVSSVLAKKVCSFISSPCFYFSWTVHRHDIAFKIGDLNEKLEMISKEKEKYRLNSTRGSEETERLITTSFVDVSETLKVEQCDQIKLPQGIGMLVNLRHLHRRYSYIPDMPKGIGKLTTLRTLDEFKVTKGDYTNGCKLGDLKDLNHLRGELSITGLECVSNLYEAEVACLKHKKHLRSLTLHFDVLDDDGGRTFQKHLLNALEPHQDLEHLRIFSYSGTGLFPNWILSLTKLKLLSLNDCVSLEQFPPVGKLPNLESLEISYAWSIKKVGIEFLGLEESEGGQKQKNECENSKSSLVLFPKLKSLSFSEIKNWEEWKGLPTKGEIAVMPSLRSLTISSCDELWKGLPTEGEIAVMPSLRSLTISSCDELKALPEFLHVAPLQELSINHCSNLRQRYQVGTGEDWPKISHIPYVSII</sequence>
<comment type="caution">
    <text evidence="1">The sequence shown here is derived from an EMBL/GenBank/DDBJ whole genome shotgun (WGS) entry which is preliminary data.</text>
</comment>
<proteinExistence type="predicted"/>
<gene>
    <name evidence="1" type="ORF">L6164_000787</name>
</gene>
<reference evidence="1 2" key="1">
    <citation type="journal article" date="2022" name="DNA Res.">
        <title>Chromosomal-level genome assembly of the orchid tree Bauhinia variegata (Leguminosae; Cercidoideae) supports the allotetraploid origin hypothesis of Bauhinia.</title>
        <authorList>
            <person name="Zhong Y."/>
            <person name="Chen Y."/>
            <person name="Zheng D."/>
            <person name="Pang J."/>
            <person name="Liu Y."/>
            <person name="Luo S."/>
            <person name="Meng S."/>
            <person name="Qian L."/>
            <person name="Wei D."/>
            <person name="Dai S."/>
            <person name="Zhou R."/>
        </authorList>
    </citation>
    <scope>NUCLEOTIDE SEQUENCE [LARGE SCALE GENOMIC DNA]</scope>
    <source>
        <strain evidence="1">BV-YZ2020</strain>
    </source>
</reference>
<accession>A0ACB9Q7J7</accession>
<evidence type="ECO:0000313" key="2">
    <source>
        <dbReference type="Proteomes" id="UP000828941"/>
    </source>
</evidence>
<organism evidence="1 2">
    <name type="scientific">Bauhinia variegata</name>
    <name type="common">Purple orchid tree</name>
    <name type="synonym">Phanera variegata</name>
    <dbReference type="NCBI Taxonomy" id="167791"/>
    <lineage>
        <taxon>Eukaryota</taxon>
        <taxon>Viridiplantae</taxon>
        <taxon>Streptophyta</taxon>
        <taxon>Embryophyta</taxon>
        <taxon>Tracheophyta</taxon>
        <taxon>Spermatophyta</taxon>
        <taxon>Magnoliopsida</taxon>
        <taxon>eudicotyledons</taxon>
        <taxon>Gunneridae</taxon>
        <taxon>Pentapetalae</taxon>
        <taxon>rosids</taxon>
        <taxon>fabids</taxon>
        <taxon>Fabales</taxon>
        <taxon>Fabaceae</taxon>
        <taxon>Cercidoideae</taxon>
        <taxon>Cercideae</taxon>
        <taxon>Bauhiniinae</taxon>
        <taxon>Bauhinia</taxon>
    </lineage>
</organism>
<dbReference type="Proteomes" id="UP000828941">
    <property type="component" value="Chromosome 1"/>
</dbReference>